<dbReference type="SUPFAM" id="SSF54637">
    <property type="entry name" value="Thioesterase/thiol ester dehydrase-isomerase"/>
    <property type="match status" value="1"/>
</dbReference>
<dbReference type="Gene3D" id="3.10.129.10">
    <property type="entry name" value="Hotdog Thioesterase"/>
    <property type="match status" value="1"/>
</dbReference>
<dbReference type="InterPro" id="IPR029069">
    <property type="entry name" value="HotDog_dom_sf"/>
</dbReference>
<dbReference type="AlphaFoldDB" id="A0A1Y0EIM7"/>
<dbReference type="OrthoDB" id="333038at2"/>
<accession>A0A1Y0EIM7</accession>
<dbReference type="Pfam" id="PF13279">
    <property type="entry name" value="4HBT_2"/>
    <property type="match status" value="1"/>
</dbReference>
<dbReference type="KEGG" id="cser:CCO03_01155"/>
<dbReference type="EMBL" id="CP021455">
    <property type="protein sequence ID" value="ARU03474.1"/>
    <property type="molecule type" value="Genomic_DNA"/>
</dbReference>
<protein>
    <submittedName>
        <fullName evidence="1">Thioesterase</fullName>
    </submittedName>
</protein>
<organism evidence="1 2">
    <name type="scientific">Comamonas serinivorans</name>
    <dbReference type="NCBI Taxonomy" id="1082851"/>
    <lineage>
        <taxon>Bacteria</taxon>
        <taxon>Pseudomonadati</taxon>
        <taxon>Pseudomonadota</taxon>
        <taxon>Betaproteobacteria</taxon>
        <taxon>Burkholderiales</taxon>
        <taxon>Comamonadaceae</taxon>
        <taxon>Comamonas</taxon>
    </lineage>
</organism>
<keyword evidence="2" id="KW-1185">Reference proteome</keyword>
<evidence type="ECO:0000313" key="2">
    <source>
        <dbReference type="Proteomes" id="UP000196138"/>
    </source>
</evidence>
<proteinExistence type="predicted"/>
<evidence type="ECO:0000313" key="1">
    <source>
        <dbReference type="EMBL" id="ARU03474.1"/>
    </source>
</evidence>
<name>A0A1Y0EIM7_9BURK</name>
<sequence>MPRLVLDLPKAFAFSTDVQIYLSHVNQGGHLDNAQLLALVSEARVRFFNWLGYREFDVGDLNIVVADMMAQYKSEGFHGEVMRIEMVPQDLNRYGFDLWFHMTEAEQGREVSRGKSGIVFVSRSTGKPTAMPEPVRARFAEVAAVSQD</sequence>
<dbReference type="CDD" id="cd00586">
    <property type="entry name" value="4HBT"/>
    <property type="match status" value="1"/>
</dbReference>
<dbReference type="Proteomes" id="UP000196138">
    <property type="component" value="Chromosome"/>
</dbReference>
<gene>
    <name evidence="1" type="ORF">CCO03_01155</name>
</gene>
<reference evidence="1 2" key="1">
    <citation type="submission" date="2017-05" db="EMBL/GenBank/DDBJ databases">
        <authorList>
            <person name="Song R."/>
            <person name="Chenine A.L."/>
            <person name="Ruprecht R.M."/>
        </authorList>
    </citation>
    <scope>NUCLEOTIDE SEQUENCE [LARGE SCALE GENOMIC DNA]</scope>
    <source>
        <strain evidence="1 2">DSM 26136</strain>
    </source>
</reference>
<dbReference type="RefSeq" id="WP_087276123.1">
    <property type="nucleotide sequence ID" value="NZ_CP021455.1"/>
</dbReference>